<dbReference type="InterPro" id="IPR045853">
    <property type="entry name" value="Pep_chain_release_fac_I_sf"/>
</dbReference>
<dbReference type="Gene3D" id="6.10.140.1950">
    <property type="match status" value="1"/>
</dbReference>
<comment type="caution">
    <text evidence="6">The sequence shown here is derived from an EMBL/GenBank/DDBJ whole genome shotgun (WGS) entry which is preliminary data.</text>
</comment>
<evidence type="ECO:0000256" key="2">
    <source>
        <dbReference type="ARBA" id="ARBA00022481"/>
    </source>
</evidence>
<evidence type="ECO:0000256" key="1">
    <source>
        <dbReference type="ARBA" id="ARBA00010835"/>
    </source>
</evidence>
<proteinExistence type="inferred from homology"/>
<dbReference type="Pfam" id="PF06784">
    <property type="entry name" value="UPF0240"/>
    <property type="match status" value="1"/>
</dbReference>
<sequence>MGKVLSTAKRTIRNFDLEHRAIKYIEKSAKSEARAAPKHPGTRNIELDEHSTKQLFSNNPQLNERVDQFKIHSRPVKDGILPEDVDYVKESTRKLPQKVYAEDPFPVPQIDFGFVVPETIPAGKLTMRQAVNLVKSYQTSECTIEQLAATNNLDEQKDFNITARLSPSRMVCALSVLRYLQRGIPALPVLFHATRLSSLADSPQLFSWLPKELEPEFMRYKKHVLSEYEQLSSSISSGHGEGNLKTVALRWEKLRPIADIFEELDVLVETDADIEHLVSGVLNADQCDHDQEELSELIQLERQQRAAYRQALERQLLKLMAPFDPTSYAPGVCLELIAGAGGREAGLFARELLEMYRLLAVERGWRFQVVQESNMIGDESTSSGSEVPLSKARVEIVGEPLDDESGDYRCFGAYGQLRWEAGVHRVQRIPVTSKQHKIHTSTVAVSVLSLGEEISVELPDKDLKWEFFRASGAGGQHVNRTDSAVRLTHLPTGTVVTCQRERSQHVNRRIALELLEQKLREAKLHTHAESENILRRSHVGHLDRSEKIRTYNFPQDRITDHRLGRSWNGMQRFMRQTTGLSELIQALIDYEQSTRLKQMLLQYKHDK</sequence>
<dbReference type="FunFam" id="3.30.160.20:FF:000004">
    <property type="entry name" value="Peptide chain release factor 1"/>
    <property type="match status" value="1"/>
</dbReference>
<dbReference type="Pfam" id="PF00472">
    <property type="entry name" value="RF-1"/>
    <property type="match status" value="1"/>
</dbReference>
<evidence type="ECO:0000313" key="6">
    <source>
        <dbReference type="EMBL" id="KAA3676174.1"/>
    </source>
</evidence>
<dbReference type="Gene3D" id="3.30.160.20">
    <property type="match status" value="1"/>
</dbReference>
<evidence type="ECO:0000256" key="4">
    <source>
        <dbReference type="SAM" id="MobiDB-lite"/>
    </source>
</evidence>
<gene>
    <name evidence="6" type="ORF">DEA37_0006219</name>
</gene>
<dbReference type="Gene3D" id="3.30.70.1660">
    <property type="match status" value="1"/>
</dbReference>
<keyword evidence="7" id="KW-1185">Reference proteome</keyword>
<feature type="region of interest" description="Disordered" evidence="4">
    <location>
        <begin position="31"/>
        <end position="51"/>
    </location>
</feature>
<dbReference type="PANTHER" id="PTHR43804">
    <property type="entry name" value="LD18447P"/>
    <property type="match status" value="1"/>
</dbReference>
<dbReference type="InterPro" id="IPR050057">
    <property type="entry name" value="Prokaryotic/Mito_RF"/>
</dbReference>
<reference evidence="6 7" key="1">
    <citation type="journal article" date="2019" name="Gigascience">
        <title>Whole-genome sequence of the oriental lung fluke Paragonimus westermani.</title>
        <authorList>
            <person name="Oey H."/>
            <person name="Zakrzewski M."/>
            <person name="Narain K."/>
            <person name="Devi K.R."/>
            <person name="Agatsuma T."/>
            <person name="Nawaratna S."/>
            <person name="Gobert G.N."/>
            <person name="Jones M.K."/>
            <person name="Ragan M.A."/>
            <person name="McManus D.P."/>
            <person name="Krause L."/>
        </authorList>
    </citation>
    <scope>NUCLEOTIDE SEQUENCE [LARGE SCALE GENOMIC DNA]</scope>
    <source>
        <strain evidence="6 7">IND2009</strain>
    </source>
</reference>
<dbReference type="PROSITE" id="PS00745">
    <property type="entry name" value="RF_PROK_I"/>
    <property type="match status" value="1"/>
</dbReference>
<dbReference type="AlphaFoldDB" id="A0A5J4NL35"/>
<dbReference type="SMART" id="SM00937">
    <property type="entry name" value="PCRF"/>
    <property type="match status" value="1"/>
</dbReference>
<dbReference type="SUPFAM" id="SSF75620">
    <property type="entry name" value="Release factor"/>
    <property type="match status" value="1"/>
</dbReference>
<evidence type="ECO:0000259" key="5">
    <source>
        <dbReference type="PROSITE" id="PS00745"/>
    </source>
</evidence>
<dbReference type="InterPro" id="IPR000352">
    <property type="entry name" value="Pep_chain_release_fac_I"/>
</dbReference>
<dbReference type="Pfam" id="PF03462">
    <property type="entry name" value="PCRF"/>
    <property type="match status" value="1"/>
</dbReference>
<dbReference type="GO" id="GO:0032981">
    <property type="term" value="P:mitochondrial respiratory chain complex I assembly"/>
    <property type="evidence" value="ECO:0007669"/>
    <property type="project" value="InterPro"/>
</dbReference>
<comment type="similarity">
    <text evidence="1">Belongs to the prokaryotic/mitochondrial release factor family.</text>
</comment>
<dbReference type="Proteomes" id="UP000324629">
    <property type="component" value="Unassembled WGS sequence"/>
</dbReference>
<dbReference type="EMBL" id="QNGE01002119">
    <property type="protein sequence ID" value="KAA3676174.1"/>
    <property type="molecule type" value="Genomic_DNA"/>
</dbReference>
<dbReference type="GO" id="GO:0005739">
    <property type="term" value="C:mitochondrion"/>
    <property type="evidence" value="ECO:0007669"/>
    <property type="project" value="GOC"/>
</dbReference>
<organism evidence="6 7">
    <name type="scientific">Paragonimus westermani</name>
    <dbReference type="NCBI Taxonomy" id="34504"/>
    <lineage>
        <taxon>Eukaryota</taxon>
        <taxon>Metazoa</taxon>
        <taxon>Spiralia</taxon>
        <taxon>Lophotrochozoa</taxon>
        <taxon>Platyhelminthes</taxon>
        <taxon>Trematoda</taxon>
        <taxon>Digenea</taxon>
        <taxon>Plagiorchiida</taxon>
        <taxon>Troglotremata</taxon>
        <taxon>Troglotrematidae</taxon>
        <taxon>Paragonimus</taxon>
    </lineage>
</organism>
<dbReference type="InterPro" id="IPR009622">
    <property type="entry name" value="NDUFAF4"/>
</dbReference>
<dbReference type="InterPro" id="IPR005139">
    <property type="entry name" value="PCRF"/>
</dbReference>
<keyword evidence="2" id="KW-0488">Methylation</keyword>
<evidence type="ECO:0000313" key="7">
    <source>
        <dbReference type="Proteomes" id="UP000324629"/>
    </source>
</evidence>
<accession>A0A5J4NL35</accession>
<feature type="domain" description="Prokaryotic-type class I peptide chain release factors" evidence="5">
    <location>
        <begin position="469"/>
        <end position="485"/>
    </location>
</feature>
<evidence type="ECO:0000256" key="3">
    <source>
        <dbReference type="ARBA" id="ARBA00022917"/>
    </source>
</evidence>
<keyword evidence="3" id="KW-0648">Protein biosynthesis</keyword>
<dbReference type="GO" id="GO:0003747">
    <property type="term" value="F:translation release factor activity"/>
    <property type="evidence" value="ECO:0007669"/>
    <property type="project" value="InterPro"/>
</dbReference>
<name>A0A5J4NL35_9TREM</name>
<protein>
    <submittedName>
        <fullName evidence="6">Peptide chain release factor 1</fullName>
    </submittedName>
</protein>
<dbReference type="PANTHER" id="PTHR43804:SF7">
    <property type="entry name" value="LD18447P"/>
    <property type="match status" value="1"/>
</dbReference>